<evidence type="ECO:0000313" key="1">
    <source>
        <dbReference type="EMBL" id="HIU42576.1"/>
    </source>
</evidence>
<dbReference type="Proteomes" id="UP000824082">
    <property type="component" value="Unassembled WGS sequence"/>
</dbReference>
<gene>
    <name evidence="1" type="ORF">IAD19_08520</name>
</gene>
<dbReference type="AlphaFoldDB" id="A0A9D1ITQ2"/>
<dbReference type="EMBL" id="DVMX01000161">
    <property type="protein sequence ID" value="HIU42576.1"/>
    <property type="molecule type" value="Genomic_DNA"/>
</dbReference>
<proteinExistence type="predicted"/>
<evidence type="ECO:0008006" key="3">
    <source>
        <dbReference type="Google" id="ProtNLM"/>
    </source>
</evidence>
<reference evidence="1" key="1">
    <citation type="submission" date="2020-10" db="EMBL/GenBank/DDBJ databases">
        <authorList>
            <person name="Gilroy R."/>
        </authorList>
    </citation>
    <scope>NUCLEOTIDE SEQUENCE</scope>
    <source>
        <strain evidence="1">4509</strain>
    </source>
</reference>
<name>A0A9D1ITQ2_9FIRM</name>
<organism evidence="1 2">
    <name type="scientific">Candidatus Egerieicola faecale</name>
    <dbReference type="NCBI Taxonomy" id="2840774"/>
    <lineage>
        <taxon>Bacteria</taxon>
        <taxon>Bacillati</taxon>
        <taxon>Bacillota</taxon>
        <taxon>Clostridia</taxon>
        <taxon>Eubacteriales</taxon>
        <taxon>Oscillospiraceae</taxon>
        <taxon>Oscillospiraceae incertae sedis</taxon>
        <taxon>Candidatus Egerieicola</taxon>
    </lineage>
</organism>
<comment type="caution">
    <text evidence="1">The sequence shown here is derived from an EMBL/GenBank/DDBJ whole genome shotgun (WGS) entry which is preliminary data.</text>
</comment>
<protein>
    <recommendedName>
        <fullName evidence="3">DUF4367 domain-containing protein</fullName>
    </recommendedName>
</protein>
<reference evidence="1" key="2">
    <citation type="journal article" date="2021" name="PeerJ">
        <title>Extensive microbial diversity within the chicken gut microbiome revealed by metagenomics and culture.</title>
        <authorList>
            <person name="Gilroy R."/>
            <person name="Ravi A."/>
            <person name="Getino M."/>
            <person name="Pursley I."/>
            <person name="Horton D.L."/>
            <person name="Alikhan N.F."/>
            <person name="Baker D."/>
            <person name="Gharbi K."/>
            <person name="Hall N."/>
            <person name="Watson M."/>
            <person name="Adriaenssens E.M."/>
            <person name="Foster-Nyarko E."/>
            <person name="Jarju S."/>
            <person name="Secka A."/>
            <person name="Antonio M."/>
            <person name="Oren A."/>
            <person name="Chaudhuri R.R."/>
            <person name="La Ragione R."/>
            <person name="Hildebrand F."/>
            <person name="Pallen M.J."/>
        </authorList>
    </citation>
    <scope>NUCLEOTIDE SEQUENCE</scope>
    <source>
        <strain evidence="1">4509</strain>
    </source>
</reference>
<sequence length="378" mass="42440">MTKTRKKLLAVLLPVGVLVLAGAIVLALWLTAKPEMEKPFLILRDQNTNEIVSCTLKEECRVEDTPLPLTAYTLQVPQGWVQTVDAMDSANQYSPTYQDRFVLEETQEDFSPVTLTFSQKYAAMTYELGATQEVMYGDQQLLYRSGRTGSEEDTGTPYTELSWIYGQSYLTIRCQQDRDVNQMLELFVLVDYHTPRQPNYSPLELVRDDLDADVEFLTLQGYRTQGNPELPDGEAVEVPGFAVPPEGWTLIETEVNTQDEYGLFSAQYTYQNQAGKLLRLSAAAGSNDLFQSDYPFAAISFEELNTPQTVQQVDLAEGKEAFVHINPDQNAWEMGWAEGYWTVQLRSTAPLTQQELIALAESVLPAEALPDTSPEEGL</sequence>
<accession>A0A9D1ITQ2</accession>
<evidence type="ECO:0000313" key="2">
    <source>
        <dbReference type="Proteomes" id="UP000824082"/>
    </source>
</evidence>